<organism evidence="2 3">
    <name type="scientific">Serratia symbiotica str. Tucson</name>
    <dbReference type="NCBI Taxonomy" id="914128"/>
    <lineage>
        <taxon>Bacteria</taxon>
        <taxon>Pseudomonadati</taxon>
        <taxon>Pseudomonadota</taxon>
        <taxon>Gammaproteobacteria</taxon>
        <taxon>Enterobacterales</taxon>
        <taxon>Yersiniaceae</taxon>
        <taxon>Serratia</taxon>
        <taxon>Serratia symbiotica</taxon>
    </lineage>
</organism>
<feature type="region of interest" description="Disordered" evidence="1">
    <location>
        <begin position="1"/>
        <end position="20"/>
    </location>
</feature>
<dbReference type="AlphaFoldDB" id="E9CNI0"/>
<dbReference type="Proteomes" id="UP000013568">
    <property type="component" value="Unassembled WGS sequence"/>
</dbReference>
<evidence type="ECO:0000313" key="3">
    <source>
        <dbReference type="Proteomes" id="UP000013568"/>
    </source>
</evidence>
<sequence>MPDPGKRLAPPKPDSWTPPQKLDTNLVRCSFLWQSPNIPSKQDRLSLITTFLERMGHNARPNVIASKRISVRRWARQLHALSAIQLRQAAYRCGRRCSQRRRHHLQRVAQYDLSAVDTLITDKNINSGYLAALQSEGINIIW</sequence>
<evidence type="ECO:0000256" key="1">
    <source>
        <dbReference type="SAM" id="MobiDB-lite"/>
    </source>
</evidence>
<dbReference type="EMBL" id="GL636121">
    <property type="protein sequence ID" value="EFW11761.1"/>
    <property type="molecule type" value="Genomic_DNA"/>
</dbReference>
<proteinExistence type="predicted"/>
<name>E9CNI0_9GAMM</name>
<accession>E9CNI0</accession>
<evidence type="ECO:0000313" key="2">
    <source>
        <dbReference type="EMBL" id="EFW11761.1"/>
    </source>
</evidence>
<dbReference type="HOGENOM" id="CLU_1814490_0_0_6"/>
<protein>
    <submittedName>
        <fullName evidence="2">Uncharacterized protein</fullName>
    </submittedName>
</protein>
<keyword evidence="3" id="KW-1185">Reference proteome</keyword>
<reference evidence="3" key="1">
    <citation type="journal article" date="2011" name="Genome Biol. Evol.">
        <title>Massive genomic decay in Serratia symbiotica, a recently evolved symbiont of aphids.</title>
        <authorList>
            <person name="Burke G.R."/>
            <person name="Moran N.A."/>
        </authorList>
    </citation>
    <scope>NUCLEOTIDE SEQUENCE [LARGE SCALE GENOMIC DNA]</scope>
    <source>
        <strain evidence="3">Tucson</strain>
    </source>
</reference>
<gene>
    <name evidence="2" type="ORF">SSYM_1979</name>
</gene>